<feature type="domain" description="PBP" evidence="2">
    <location>
        <begin position="29"/>
        <end position="248"/>
    </location>
</feature>
<organism evidence="3 4">
    <name type="scientific">Candidatus Thiodiazotropha endoloripes</name>
    <dbReference type="NCBI Taxonomy" id="1818881"/>
    <lineage>
        <taxon>Bacteria</taxon>
        <taxon>Pseudomonadati</taxon>
        <taxon>Pseudomonadota</taxon>
        <taxon>Gammaproteobacteria</taxon>
        <taxon>Chromatiales</taxon>
        <taxon>Sedimenticolaceae</taxon>
        <taxon>Candidatus Thiodiazotropha</taxon>
    </lineage>
</organism>
<evidence type="ECO:0000256" key="1">
    <source>
        <dbReference type="SAM" id="SignalP"/>
    </source>
</evidence>
<protein>
    <submittedName>
        <fullName evidence="3">Tungsten ABC transporter substrate-binding protein</fullName>
    </submittedName>
</protein>
<dbReference type="SUPFAM" id="SSF53850">
    <property type="entry name" value="Periplasmic binding protein-like II"/>
    <property type="match status" value="1"/>
</dbReference>
<reference evidence="3 4" key="1">
    <citation type="submission" date="2016-03" db="EMBL/GenBank/DDBJ databases">
        <title>Chemosynthetic sulphur-oxidizing symbionts of marine invertebrate animals are capable of nitrogen fixation.</title>
        <authorList>
            <person name="Petersen J.M."/>
            <person name="Kemper A."/>
            <person name="Gruber-Vodicka H."/>
            <person name="Cardini U."/>
            <person name="Geest Mvander."/>
            <person name="Kleiner M."/>
            <person name="Bulgheresi S."/>
            <person name="Fussmann M."/>
            <person name="Herbold C."/>
            <person name="Seah B.K.B."/>
            <person name="Antony C.Paul."/>
            <person name="Liu D."/>
            <person name="Belitz A."/>
            <person name="Weber M."/>
        </authorList>
    </citation>
    <scope>NUCLEOTIDE SEQUENCE [LARGE SCALE GENOMIC DNA]</scope>
    <source>
        <strain evidence="3">G_D</strain>
    </source>
</reference>
<dbReference type="Proteomes" id="UP000094849">
    <property type="component" value="Unassembled WGS sequence"/>
</dbReference>
<name>A0A1E2UH39_9GAMM</name>
<accession>A0A1E2UH39</accession>
<sequence length="278" mass="30478">MVKHLFTLLLMTLLIPLNAANADTNKIIRLATTTSTDNSGLLKELLPEFQADTGYNVHVIAVGTGKALRMGRDGDVDVILVHARSAEDEFVTQGHGEKRYGVMYNDFVIVGPQSDPAGLSKSKDATTALQLIAEHQATFVSRGDDSGTHKKELGLWKKAAVDPHGRWYREAGQGMGKVLQIAAEMDAYTLTDRGTWLAYEKKSPLKIGFEGDPLLFNPYGIIAVNPQRYPDTNHFGAQALIQWLISPEGQERINNFRIGSNRLFTPSADAGEFAAAEH</sequence>
<dbReference type="PANTHER" id="PTHR37945:SF1">
    <property type="entry name" value="EXTRACELLULAR TUNGSTATE BINDING PROTEIN"/>
    <property type="match status" value="1"/>
</dbReference>
<keyword evidence="1" id="KW-0732">Signal</keyword>
<dbReference type="Gene3D" id="3.40.190.10">
    <property type="entry name" value="Periplasmic binding protein-like II"/>
    <property type="match status" value="2"/>
</dbReference>
<gene>
    <name evidence="3" type="ORF">A3196_19775</name>
</gene>
<evidence type="ECO:0000313" key="4">
    <source>
        <dbReference type="Proteomes" id="UP000094849"/>
    </source>
</evidence>
<keyword evidence="4" id="KW-1185">Reference proteome</keyword>
<feature type="signal peptide" evidence="1">
    <location>
        <begin position="1"/>
        <end position="19"/>
    </location>
</feature>
<evidence type="ECO:0000259" key="2">
    <source>
        <dbReference type="Pfam" id="PF12849"/>
    </source>
</evidence>
<proteinExistence type="predicted"/>
<dbReference type="InterPro" id="IPR024370">
    <property type="entry name" value="PBP_domain"/>
</dbReference>
<comment type="caution">
    <text evidence="3">The sequence shown here is derived from an EMBL/GenBank/DDBJ whole genome shotgun (WGS) entry which is preliminary data.</text>
</comment>
<dbReference type="Pfam" id="PF12849">
    <property type="entry name" value="PBP_like_2"/>
    <property type="match status" value="1"/>
</dbReference>
<feature type="chain" id="PRO_5009118838" evidence="1">
    <location>
        <begin position="20"/>
        <end position="278"/>
    </location>
</feature>
<dbReference type="EMBL" id="LVJZ01000007">
    <property type="protein sequence ID" value="ODB91988.1"/>
    <property type="molecule type" value="Genomic_DNA"/>
</dbReference>
<dbReference type="InterPro" id="IPR052738">
    <property type="entry name" value="ABC-Tungstate_binding"/>
</dbReference>
<evidence type="ECO:0000313" key="3">
    <source>
        <dbReference type="EMBL" id="ODB91988.1"/>
    </source>
</evidence>
<dbReference type="PANTHER" id="PTHR37945">
    <property type="entry name" value="EXTRACELLULAR TUNGSTATE BINDING PROTEIN"/>
    <property type="match status" value="1"/>
</dbReference>
<dbReference type="STRING" id="1818881.A3196_19775"/>
<dbReference type="AlphaFoldDB" id="A0A1E2UH39"/>